<dbReference type="GO" id="GO:0004515">
    <property type="term" value="F:nicotinate-nucleotide adenylyltransferase activity"/>
    <property type="evidence" value="ECO:0007669"/>
    <property type="project" value="UniProtKB-UniRule"/>
</dbReference>
<comment type="catalytic activity">
    <reaction evidence="12 14">
        <text>nicotinate beta-D-ribonucleotide + ATP + H(+) = deamido-NAD(+) + diphosphate</text>
        <dbReference type="Rhea" id="RHEA:22860"/>
        <dbReference type="ChEBI" id="CHEBI:15378"/>
        <dbReference type="ChEBI" id="CHEBI:30616"/>
        <dbReference type="ChEBI" id="CHEBI:33019"/>
        <dbReference type="ChEBI" id="CHEBI:57502"/>
        <dbReference type="ChEBI" id="CHEBI:58437"/>
        <dbReference type="EC" id="2.7.7.18"/>
    </reaction>
</comment>
<dbReference type="CDD" id="cd02165">
    <property type="entry name" value="NMNAT"/>
    <property type="match status" value="1"/>
</dbReference>
<dbReference type="HOGENOM" id="CLU_050191_0_0_14"/>
<dbReference type="KEGG" id="mgz:GCW_02315"/>
<dbReference type="NCBIfam" id="TIGR00482">
    <property type="entry name" value="nicotinate (nicotinamide) nucleotide adenylyltransferase"/>
    <property type="match status" value="1"/>
</dbReference>
<evidence type="ECO:0000256" key="1">
    <source>
        <dbReference type="ARBA" id="ARBA00002324"/>
    </source>
</evidence>
<organism evidence="16 17">
    <name type="scientific">Mycoplasmoides gallisepticum S6</name>
    <dbReference type="NCBI Taxonomy" id="1006581"/>
    <lineage>
        <taxon>Bacteria</taxon>
        <taxon>Bacillati</taxon>
        <taxon>Mycoplasmatota</taxon>
        <taxon>Mycoplasmoidales</taxon>
        <taxon>Mycoplasmoidaceae</taxon>
        <taxon>Mycoplasmoides</taxon>
    </lineage>
</organism>
<gene>
    <name evidence="14 16" type="primary">nadD</name>
    <name evidence="16" type="ORF">GCW_02315</name>
</gene>
<dbReference type="Gene3D" id="3.40.50.620">
    <property type="entry name" value="HUPs"/>
    <property type="match status" value="1"/>
</dbReference>
<comment type="function">
    <text evidence="1 14">Catalyzes the reversible adenylation of nicotinate mononucleotide (NaMN) to nicotinic acid adenine dinucleotide (NaAD).</text>
</comment>
<dbReference type="GO" id="GO:0009435">
    <property type="term" value="P:NAD+ biosynthetic process"/>
    <property type="evidence" value="ECO:0007669"/>
    <property type="project" value="UniProtKB-UniRule"/>
</dbReference>
<dbReference type="SUPFAM" id="SSF109604">
    <property type="entry name" value="HD-domain/PDEase-like"/>
    <property type="match status" value="1"/>
</dbReference>
<evidence type="ECO:0000256" key="14">
    <source>
        <dbReference type="HAMAP-Rule" id="MF_00244"/>
    </source>
</evidence>
<dbReference type="RefSeq" id="WP_011884493.1">
    <property type="nucleotide sequence ID" value="NC_023030.2"/>
</dbReference>
<evidence type="ECO:0000256" key="13">
    <source>
        <dbReference type="ARBA" id="ARBA00049417"/>
    </source>
</evidence>
<dbReference type="EMBL" id="CP006916">
    <property type="protein sequence ID" value="AHB99683.1"/>
    <property type="molecule type" value="Genomic_DNA"/>
</dbReference>
<dbReference type="Proteomes" id="UP000018735">
    <property type="component" value="Chromosome"/>
</dbReference>
<dbReference type="Pfam" id="PF01467">
    <property type="entry name" value="CTP_transf_like"/>
    <property type="match status" value="1"/>
</dbReference>
<keyword evidence="11 14" id="KW-0520">NAD</keyword>
<dbReference type="PANTHER" id="PTHR39321:SF3">
    <property type="entry name" value="PHOSPHOPANTETHEINE ADENYLYLTRANSFERASE"/>
    <property type="match status" value="1"/>
</dbReference>
<comment type="similarity">
    <text evidence="14">Belongs to the NadD family.</text>
</comment>
<keyword evidence="6" id="KW-0479">Metal-binding</keyword>
<evidence type="ECO:0000256" key="7">
    <source>
        <dbReference type="ARBA" id="ARBA00022741"/>
    </source>
</evidence>
<dbReference type="CDD" id="cd00077">
    <property type="entry name" value="HDc"/>
    <property type="match status" value="1"/>
</dbReference>
<dbReference type="InterPro" id="IPR005248">
    <property type="entry name" value="NadD/NMNAT"/>
</dbReference>
<accession>A0A0F6CKR1</accession>
<reference evidence="16 17" key="1">
    <citation type="journal article" date="2011" name="PLoS ONE">
        <title>Core proteome of the minimal cell: comparative proteomics of three mollicute species.</title>
        <authorList>
            <person name="Fisunov G.Y."/>
            <person name="Alexeev D.G."/>
            <person name="Bazaleev N.A."/>
            <person name="Ladygina V.G."/>
            <person name="Galyamina M.A."/>
            <person name="Kondratov I.G."/>
            <person name="Zhukova N.A."/>
            <person name="Serebryakova M.V."/>
            <person name="Demina I.A."/>
            <person name="Govorun V.M."/>
        </authorList>
    </citation>
    <scope>NUCLEOTIDE SEQUENCE [LARGE SCALE GENOMIC DNA]</scope>
    <source>
        <strain evidence="16 17">S6</strain>
    </source>
</reference>
<evidence type="ECO:0000256" key="3">
    <source>
        <dbReference type="ARBA" id="ARBA00022642"/>
    </source>
</evidence>
<name>A0A0F6CKR1_MYCGL</name>
<evidence type="ECO:0000256" key="8">
    <source>
        <dbReference type="ARBA" id="ARBA00022801"/>
    </source>
</evidence>
<dbReference type="SUPFAM" id="SSF52374">
    <property type="entry name" value="Nucleotidylyl transferase"/>
    <property type="match status" value="1"/>
</dbReference>
<comment type="catalytic activity">
    <reaction evidence="13">
        <text>P(1),P(4)-bis(5'-adenosyl) tetraphosphate + H2O = 2 ADP + 2 H(+)</text>
        <dbReference type="Rhea" id="RHEA:24252"/>
        <dbReference type="ChEBI" id="CHEBI:15377"/>
        <dbReference type="ChEBI" id="CHEBI:15378"/>
        <dbReference type="ChEBI" id="CHEBI:58141"/>
        <dbReference type="ChEBI" id="CHEBI:456216"/>
        <dbReference type="EC" id="3.6.1.41"/>
    </reaction>
</comment>
<dbReference type="PROSITE" id="PS51831">
    <property type="entry name" value="HD"/>
    <property type="match status" value="1"/>
</dbReference>
<evidence type="ECO:0000256" key="11">
    <source>
        <dbReference type="ARBA" id="ARBA00023027"/>
    </source>
</evidence>
<dbReference type="GO" id="GO:0008803">
    <property type="term" value="F:bis(5'-nucleosyl)-tetraphosphatase (symmetrical) activity"/>
    <property type="evidence" value="ECO:0007669"/>
    <property type="project" value="UniProtKB-EC"/>
</dbReference>
<evidence type="ECO:0000256" key="4">
    <source>
        <dbReference type="ARBA" id="ARBA00022679"/>
    </source>
</evidence>
<dbReference type="EC" id="2.7.7.18" evidence="14"/>
<keyword evidence="3 14" id="KW-0662">Pyridine nucleotide biosynthesis</keyword>
<keyword evidence="7 14" id="KW-0547">Nucleotide-binding</keyword>
<keyword evidence="8" id="KW-0378">Hydrolase</keyword>
<evidence type="ECO:0000313" key="16">
    <source>
        <dbReference type="EMBL" id="AHB99683.1"/>
    </source>
</evidence>
<keyword evidence="9 14" id="KW-0067">ATP-binding</keyword>
<dbReference type="GO" id="GO:0005524">
    <property type="term" value="F:ATP binding"/>
    <property type="evidence" value="ECO:0007669"/>
    <property type="project" value="UniProtKB-KW"/>
</dbReference>
<dbReference type="NCBIfam" id="TIGR00125">
    <property type="entry name" value="cyt_tran_rel"/>
    <property type="match status" value="1"/>
</dbReference>
<keyword evidence="4 14" id="KW-0808">Transferase</keyword>
<evidence type="ECO:0000313" key="17">
    <source>
        <dbReference type="Proteomes" id="UP000018735"/>
    </source>
</evidence>
<sequence>MKKIIIFGGSFNPIHNGHVNIATKALEQIKADRIYFVPTYKSTFKQAFNISDIHRKKMIQNIIKLNDRFHFNWYELNIQNEKSYLTVKYFKKKFANAQIYFLIGSDNLEKFHLWDEAEMMAKDCQMLYYLRDNQFSDHENIKKFNFLKIDGDNYQISSTKIRNGTQVIGCVSYKNLAYINEHGLYINDRLKHFLRSEERFEHCLRVGQLARKLAQYNYPNLAQKAYIAGCYHDLAKELDEKTMLSYRDQFDPKLFPEPYKKDLNYRVLHGYVGAWILEHQFGYDDRELINSIYYHTIINDDPTPLDKIVYLADKLEPDRVKQEINRYFKINKAKALAFKNIHQAFKLTHDEIRKYLQLSQKQES</sequence>
<dbReference type="Pfam" id="PF01966">
    <property type="entry name" value="HD"/>
    <property type="match status" value="1"/>
</dbReference>
<keyword evidence="10" id="KW-0408">Iron</keyword>
<dbReference type="PANTHER" id="PTHR39321">
    <property type="entry name" value="NICOTINATE-NUCLEOTIDE ADENYLYLTRANSFERASE-RELATED"/>
    <property type="match status" value="1"/>
</dbReference>
<dbReference type="InterPro" id="IPR014729">
    <property type="entry name" value="Rossmann-like_a/b/a_fold"/>
</dbReference>
<evidence type="ECO:0000256" key="12">
    <source>
        <dbReference type="ARBA" id="ARBA00048721"/>
    </source>
</evidence>
<comment type="pathway">
    <text evidence="2 14">Cofactor biosynthesis; NAD(+) biosynthesis; deamido-NAD(+) from nicotinate D-ribonucleotide: step 1/1.</text>
</comment>
<dbReference type="eggNOG" id="COG1713">
    <property type="taxonomic scope" value="Bacteria"/>
</dbReference>
<dbReference type="InterPro" id="IPR004821">
    <property type="entry name" value="Cyt_trans-like"/>
</dbReference>
<evidence type="ECO:0000256" key="9">
    <source>
        <dbReference type="ARBA" id="ARBA00022840"/>
    </source>
</evidence>
<dbReference type="GO" id="GO:0046872">
    <property type="term" value="F:metal ion binding"/>
    <property type="evidence" value="ECO:0007669"/>
    <property type="project" value="UniProtKB-KW"/>
</dbReference>
<dbReference type="InterPro" id="IPR003607">
    <property type="entry name" value="HD/PDEase_dom"/>
</dbReference>
<dbReference type="Gene3D" id="1.10.3210.10">
    <property type="entry name" value="Hypothetical protein af1432"/>
    <property type="match status" value="1"/>
</dbReference>
<dbReference type="InterPro" id="IPR005249">
    <property type="entry name" value="YqeK"/>
</dbReference>
<keyword evidence="5 14" id="KW-0548">Nucleotidyltransferase</keyword>
<evidence type="ECO:0000256" key="6">
    <source>
        <dbReference type="ARBA" id="ARBA00022723"/>
    </source>
</evidence>
<dbReference type="UniPathway" id="UPA00253">
    <property type="reaction ID" value="UER00332"/>
</dbReference>
<dbReference type="AlphaFoldDB" id="A0A0F6CKR1"/>
<evidence type="ECO:0000256" key="10">
    <source>
        <dbReference type="ARBA" id="ARBA00023004"/>
    </source>
</evidence>
<dbReference type="NCBIfam" id="TIGR00488">
    <property type="entry name" value="bis(5'-nucleosyl)-tetraphosphatase (symmetrical) YqeK"/>
    <property type="match status" value="1"/>
</dbReference>
<proteinExistence type="inferred from homology"/>
<evidence type="ECO:0000256" key="5">
    <source>
        <dbReference type="ARBA" id="ARBA00022695"/>
    </source>
</evidence>
<evidence type="ECO:0000256" key="2">
    <source>
        <dbReference type="ARBA" id="ARBA00005019"/>
    </source>
</evidence>
<dbReference type="eggNOG" id="COG1057">
    <property type="taxonomic scope" value="Bacteria"/>
</dbReference>
<evidence type="ECO:0000259" key="15">
    <source>
        <dbReference type="PROSITE" id="PS51831"/>
    </source>
</evidence>
<dbReference type="SMART" id="SM00471">
    <property type="entry name" value="HDc"/>
    <property type="match status" value="1"/>
</dbReference>
<dbReference type="InterPro" id="IPR006674">
    <property type="entry name" value="HD_domain"/>
</dbReference>
<feature type="domain" description="HD" evidence="15">
    <location>
        <begin position="199"/>
        <end position="318"/>
    </location>
</feature>
<dbReference type="NCBIfam" id="NF005519">
    <property type="entry name" value="PRK07152.1"/>
    <property type="match status" value="1"/>
</dbReference>
<protein>
    <recommendedName>
        <fullName evidence="14">Probable nicotinate-nucleotide adenylyltransferase</fullName>
        <ecNumber evidence="14">2.7.7.18</ecNumber>
    </recommendedName>
    <alternativeName>
        <fullName evidence="14">Deamido-NAD(+) diphosphorylase</fullName>
    </alternativeName>
    <alternativeName>
        <fullName evidence="14">Deamido-NAD(+) pyrophosphorylase</fullName>
    </alternativeName>
    <alternativeName>
        <fullName evidence="14">Nicotinate mononucleotide adenylyltransferase</fullName>
        <shortName evidence="14">NaMN adenylyltransferase</shortName>
    </alternativeName>
</protein>
<dbReference type="HAMAP" id="MF_00244">
    <property type="entry name" value="NaMN_adenylyltr"/>
    <property type="match status" value="1"/>
</dbReference>